<dbReference type="STRING" id="1004.SAMN05661012_00666"/>
<evidence type="ECO:0000313" key="10">
    <source>
        <dbReference type="EMBL" id="SFW23769.1"/>
    </source>
</evidence>
<dbReference type="InterPro" id="IPR029486">
    <property type="entry name" value="GH97_N"/>
</dbReference>
<dbReference type="GO" id="GO:0016798">
    <property type="term" value="F:hydrolase activity, acting on glycosyl bonds"/>
    <property type="evidence" value="ECO:0007669"/>
    <property type="project" value="UniProtKB-KW"/>
</dbReference>
<comment type="subunit">
    <text evidence="2">Monomer.</text>
</comment>
<dbReference type="Gene3D" id="3.20.20.70">
    <property type="entry name" value="Aldolase class I"/>
    <property type="match status" value="1"/>
</dbReference>
<evidence type="ECO:0000256" key="2">
    <source>
        <dbReference type="ARBA" id="ARBA00011245"/>
    </source>
</evidence>
<organism evidence="10 12">
    <name type="scientific">Chitinophaga sancti</name>
    <dbReference type="NCBI Taxonomy" id="1004"/>
    <lineage>
        <taxon>Bacteria</taxon>
        <taxon>Pseudomonadati</taxon>
        <taxon>Bacteroidota</taxon>
        <taxon>Chitinophagia</taxon>
        <taxon>Chitinophagales</taxon>
        <taxon>Chitinophagaceae</taxon>
        <taxon>Chitinophaga</taxon>
    </lineage>
</organism>
<dbReference type="InterPro" id="IPR013785">
    <property type="entry name" value="Aldolase_TIM"/>
</dbReference>
<evidence type="ECO:0000256" key="3">
    <source>
        <dbReference type="ARBA" id="ARBA00022801"/>
    </source>
</evidence>
<dbReference type="Gene3D" id="2.60.40.1180">
    <property type="entry name" value="Golgi alpha-mannosidase II"/>
    <property type="match status" value="1"/>
</dbReference>
<feature type="signal peptide" evidence="6">
    <location>
        <begin position="1"/>
        <end position="20"/>
    </location>
</feature>
<evidence type="ECO:0000259" key="8">
    <source>
        <dbReference type="Pfam" id="PF14508"/>
    </source>
</evidence>
<dbReference type="EMBL" id="CP140154">
    <property type="protein sequence ID" value="WQG91601.1"/>
    <property type="molecule type" value="Genomic_DNA"/>
</dbReference>
<dbReference type="GO" id="GO:0030246">
    <property type="term" value="F:carbohydrate binding"/>
    <property type="evidence" value="ECO:0007669"/>
    <property type="project" value="InterPro"/>
</dbReference>
<dbReference type="PANTHER" id="PTHR35803:SF2">
    <property type="entry name" value="RETAINING ALPHA-GALACTOSIDASE"/>
    <property type="match status" value="1"/>
</dbReference>
<dbReference type="AlphaFoldDB" id="A0A1K1ML03"/>
<protein>
    <submittedName>
        <fullName evidence="10">Alpha-glucosidase</fullName>
    </submittedName>
    <submittedName>
        <fullName evidence="11">Glycoside hydrolase family 97 protein</fullName>
    </submittedName>
</protein>
<keyword evidence="6" id="KW-0732">Signal</keyword>
<dbReference type="InterPro" id="IPR019563">
    <property type="entry name" value="GH97_catalytic"/>
</dbReference>
<evidence type="ECO:0000313" key="12">
    <source>
        <dbReference type="Proteomes" id="UP000183788"/>
    </source>
</evidence>
<feature type="domain" description="Glycosyl-hydrolase 97 catalytic" evidence="7">
    <location>
        <begin position="292"/>
        <end position="444"/>
    </location>
</feature>
<evidence type="ECO:0000256" key="4">
    <source>
        <dbReference type="ARBA" id="ARBA00022837"/>
    </source>
</evidence>
<proteinExistence type="predicted"/>
<dbReference type="EMBL" id="FPIZ01000002">
    <property type="protein sequence ID" value="SFW23769.1"/>
    <property type="molecule type" value="Genomic_DNA"/>
</dbReference>
<feature type="domain" description="Glycosyl-hydrolase 97 N-terminal" evidence="8">
    <location>
        <begin position="27"/>
        <end position="273"/>
    </location>
</feature>
<dbReference type="SUPFAM" id="SSF51445">
    <property type="entry name" value="(Trans)glycosidases"/>
    <property type="match status" value="1"/>
</dbReference>
<accession>A0A1K1ML03</accession>
<dbReference type="RefSeq" id="WP_072357191.1">
    <property type="nucleotide sequence ID" value="NZ_CP139972.1"/>
</dbReference>
<dbReference type="Gene3D" id="2.70.98.10">
    <property type="match status" value="1"/>
</dbReference>
<dbReference type="OrthoDB" id="57532at2"/>
<feature type="domain" description="Glycosyl-hydrolase 97 C-terminal oligomerisation" evidence="9">
    <location>
        <begin position="542"/>
        <end position="639"/>
    </location>
</feature>
<keyword evidence="5" id="KW-0326">Glycosidase</keyword>
<name>A0A1K1ML03_9BACT</name>
<evidence type="ECO:0000256" key="5">
    <source>
        <dbReference type="ARBA" id="ARBA00023295"/>
    </source>
</evidence>
<sequence length="640" mass="72711">MKFHLWLACTFLLGSVSAIHAQKKFTLRSPDKSVTLTVAVGSTVTYTVSQDNKTLIGSSVVSFNNSNYKVSKATQSSHQGKLTPVVKQKTAVIEDRYNELHIDFSNVLSLEWRAYDNGIAWHWISHEKGAYKVKDEQAEFNMDKAGKAWYPQEDGFYSHNERKYIPYTISEIGDNKLASLPALFEVNGTKLLITESGLYHYAGMWLRGGNTIHAVFPQYPKELKLTGDRDEQVVSRQDYIADLNGPQEFPWRVVMIARNDADLLTNQLVYQVAPEAKGDYSWVKPGKVQWDWWHYNNVYDVDFRAGINNDTYKYYIDFAAKNGIEYVLLDEGWCSTTDLFSLVPDINVKELVAYAKKRHVDILLWTSWMVLNQQMQPALDTFAAWGVKGIKVDFMQRDDQLMVAYYEKVATEAAKRHLLVDFHGAYKPIGWLRTHPNVLTSEGVLGNENSKFGNQIDPVHTTTLPFIRQAAGPMDFTPGGMLNVQKDAWSAQPAEPMTLGTRCNQLAMYVIFESPLQMLCDIPTHYIREPEAMELLSKVPVEWARTIPLQAKIGEYVVMARQALNGDWYIAGMTNWEAREVNVDLSFLPVGTYQMELWKDGLNADRNAKDFKLEKRAIANGAHLPLKLAQGGGFVIRLTK</sequence>
<keyword evidence="3 11" id="KW-0378">Hydrolase</keyword>
<gene>
    <name evidence="10" type="ORF">SAMN05661012_00666</name>
    <name evidence="11" type="ORF">SR876_08810</name>
</gene>
<dbReference type="Proteomes" id="UP001326715">
    <property type="component" value="Chromosome"/>
</dbReference>
<keyword evidence="4" id="KW-0106">Calcium</keyword>
<dbReference type="InterPro" id="IPR017853">
    <property type="entry name" value="GH"/>
</dbReference>
<evidence type="ECO:0000256" key="1">
    <source>
        <dbReference type="ARBA" id="ARBA00001913"/>
    </source>
</evidence>
<dbReference type="InterPro" id="IPR014718">
    <property type="entry name" value="GH-type_carb-bd"/>
</dbReference>
<feature type="chain" id="PRO_5012114371" evidence="6">
    <location>
        <begin position="21"/>
        <end position="640"/>
    </location>
</feature>
<dbReference type="Pfam" id="PF10566">
    <property type="entry name" value="Glyco_hydro_97"/>
    <property type="match status" value="1"/>
</dbReference>
<evidence type="ECO:0000313" key="13">
    <source>
        <dbReference type="Proteomes" id="UP001326715"/>
    </source>
</evidence>
<evidence type="ECO:0000313" key="11">
    <source>
        <dbReference type="EMBL" id="WQG91601.1"/>
    </source>
</evidence>
<dbReference type="Pfam" id="PF14509">
    <property type="entry name" value="GH97_C"/>
    <property type="match status" value="1"/>
</dbReference>
<keyword evidence="13" id="KW-1185">Reference proteome</keyword>
<reference evidence="10 12" key="1">
    <citation type="submission" date="2016-11" db="EMBL/GenBank/DDBJ databases">
        <authorList>
            <person name="Jaros S."/>
            <person name="Januszkiewicz K."/>
            <person name="Wedrychowicz H."/>
        </authorList>
    </citation>
    <scope>NUCLEOTIDE SEQUENCE [LARGE SCALE GENOMIC DNA]</scope>
    <source>
        <strain evidence="10 12">DSM 784</strain>
    </source>
</reference>
<comment type="cofactor">
    <cofactor evidence="1">
        <name>Ca(2+)</name>
        <dbReference type="ChEBI" id="CHEBI:29108"/>
    </cofactor>
</comment>
<dbReference type="InterPro" id="IPR029483">
    <property type="entry name" value="GH97_C"/>
</dbReference>
<reference evidence="11 13" key="2">
    <citation type="submission" date="2023-11" db="EMBL/GenBank/DDBJ databases">
        <title>MicrobeMod: A computational toolkit for identifying prokaryotic methylation and restriction-modification with nanopore sequencing.</title>
        <authorList>
            <person name="Crits-Christoph A."/>
            <person name="Kang S.C."/>
            <person name="Lee H."/>
            <person name="Ostrov N."/>
        </authorList>
    </citation>
    <scope>NUCLEOTIDE SEQUENCE [LARGE SCALE GENOMIC DNA]</scope>
    <source>
        <strain evidence="11 13">ATCC 23090</strain>
    </source>
</reference>
<dbReference type="Pfam" id="PF14508">
    <property type="entry name" value="GH97_N"/>
    <property type="match status" value="1"/>
</dbReference>
<evidence type="ECO:0000259" key="7">
    <source>
        <dbReference type="Pfam" id="PF10566"/>
    </source>
</evidence>
<evidence type="ECO:0000256" key="6">
    <source>
        <dbReference type="SAM" id="SignalP"/>
    </source>
</evidence>
<dbReference type="Proteomes" id="UP000183788">
    <property type="component" value="Unassembled WGS sequence"/>
</dbReference>
<dbReference type="InterPro" id="IPR013780">
    <property type="entry name" value="Glyco_hydro_b"/>
</dbReference>
<evidence type="ECO:0000259" key="9">
    <source>
        <dbReference type="Pfam" id="PF14509"/>
    </source>
</evidence>
<dbReference type="InterPro" id="IPR052720">
    <property type="entry name" value="Glycosyl_hydrolase_97"/>
</dbReference>
<dbReference type="PANTHER" id="PTHR35803">
    <property type="entry name" value="GLUCAN 1,4-ALPHA-GLUCOSIDASE SUSB-RELATED"/>
    <property type="match status" value="1"/>
</dbReference>